<comment type="caution">
    <text evidence="5">The sequence shown here is derived from an EMBL/GenBank/DDBJ whole genome shotgun (WGS) entry which is preliminary data.</text>
</comment>
<dbReference type="InterPro" id="IPR016186">
    <property type="entry name" value="C-type_lectin-like/link_sf"/>
</dbReference>
<dbReference type="AlphaFoldDB" id="A0A423TW90"/>
<gene>
    <name evidence="5" type="ORF">C7M84_000542</name>
</gene>
<dbReference type="PRINTS" id="PR00261">
    <property type="entry name" value="LDLRECEPTOR"/>
</dbReference>
<dbReference type="GO" id="GO:0030246">
    <property type="term" value="F:carbohydrate binding"/>
    <property type="evidence" value="ECO:0007669"/>
    <property type="project" value="UniProtKB-KW"/>
</dbReference>
<dbReference type="PROSITE" id="PS50068">
    <property type="entry name" value="LDLRA_2"/>
    <property type="match status" value="1"/>
</dbReference>
<dbReference type="SMART" id="SM00192">
    <property type="entry name" value="LDLa"/>
    <property type="match status" value="1"/>
</dbReference>
<keyword evidence="1" id="KW-1015">Disulfide bond</keyword>
<name>A0A423TW90_PENVA</name>
<feature type="signal peptide" evidence="3">
    <location>
        <begin position="1"/>
        <end position="30"/>
    </location>
</feature>
<dbReference type="CDD" id="cd00112">
    <property type="entry name" value="LDLa"/>
    <property type="match status" value="1"/>
</dbReference>
<dbReference type="PROSITE" id="PS50041">
    <property type="entry name" value="C_TYPE_LECTIN_2"/>
    <property type="match status" value="1"/>
</dbReference>
<dbReference type="Gene3D" id="4.10.400.10">
    <property type="entry name" value="Low-density Lipoprotein Receptor"/>
    <property type="match status" value="1"/>
</dbReference>
<dbReference type="Pfam" id="PF00057">
    <property type="entry name" value="Ldl_recept_a"/>
    <property type="match status" value="1"/>
</dbReference>
<dbReference type="InterPro" id="IPR002172">
    <property type="entry name" value="LDrepeatLR_classA_rpt"/>
</dbReference>
<dbReference type="EMBL" id="QCYY01001083">
    <property type="protein sequence ID" value="ROT80706.1"/>
    <property type="molecule type" value="Genomic_DNA"/>
</dbReference>
<organism evidence="5 6">
    <name type="scientific">Penaeus vannamei</name>
    <name type="common">Whiteleg shrimp</name>
    <name type="synonym">Litopenaeus vannamei</name>
    <dbReference type="NCBI Taxonomy" id="6689"/>
    <lineage>
        <taxon>Eukaryota</taxon>
        <taxon>Metazoa</taxon>
        <taxon>Ecdysozoa</taxon>
        <taxon>Arthropoda</taxon>
        <taxon>Crustacea</taxon>
        <taxon>Multicrustacea</taxon>
        <taxon>Malacostraca</taxon>
        <taxon>Eumalacostraca</taxon>
        <taxon>Eucarida</taxon>
        <taxon>Decapoda</taxon>
        <taxon>Dendrobranchiata</taxon>
        <taxon>Penaeoidea</taxon>
        <taxon>Penaeidae</taxon>
        <taxon>Penaeus</taxon>
    </lineage>
</organism>
<evidence type="ECO:0000313" key="5">
    <source>
        <dbReference type="EMBL" id="ROT80706.1"/>
    </source>
</evidence>
<dbReference type="SMART" id="SM00034">
    <property type="entry name" value="CLECT"/>
    <property type="match status" value="1"/>
</dbReference>
<feature type="non-terminal residue" evidence="5">
    <location>
        <position position="1"/>
    </location>
</feature>
<dbReference type="Gene3D" id="3.10.100.10">
    <property type="entry name" value="Mannose-Binding Protein A, subunit A"/>
    <property type="match status" value="1"/>
</dbReference>
<accession>A0A423TW90</accession>
<dbReference type="PANTHER" id="PTHR22803">
    <property type="entry name" value="MANNOSE, PHOSPHOLIPASE, LECTIN RECEPTOR RELATED"/>
    <property type="match status" value="1"/>
</dbReference>
<dbReference type="OrthoDB" id="664115at2759"/>
<evidence type="ECO:0000259" key="4">
    <source>
        <dbReference type="PROSITE" id="PS50041"/>
    </source>
</evidence>
<dbReference type="InterPro" id="IPR036055">
    <property type="entry name" value="LDL_receptor-like_sf"/>
</dbReference>
<evidence type="ECO:0000313" key="6">
    <source>
        <dbReference type="Proteomes" id="UP000283509"/>
    </source>
</evidence>
<keyword evidence="3" id="KW-0732">Signal</keyword>
<dbReference type="InterPro" id="IPR050111">
    <property type="entry name" value="C-type_lectin/snaclec_domain"/>
</dbReference>
<dbReference type="CDD" id="cd00037">
    <property type="entry name" value="CLECT"/>
    <property type="match status" value="1"/>
</dbReference>
<protein>
    <submittedName>
        <fullName evidence="5">C type lectin containing domain protein</fullName>
    </submittedName>
</protein>
<sequence>NRCPYAHARTPIPAPMKRFVLLLCLGFASALDCTGDEIACTSGERCVPYRYLCDSDNDCADGSDESPDLCLAWRNTQCEKGQAQCHANGDDQCISIEAYCHRTQPACDGSLDRRICSIIKNKSLVPLSSIRLPPSNDPGVAYNKSVELGSELRLNLNSTLSHPDCPRFYTRVGGQCLSVFYVGSSSWGEARSFCKHIGGDLLSIQNVNHYVDLVNHLVDNRITSDFWLGGRYEVDDLSWTWLDGTPMPRGTPFWSLRRYDSCNPRNVTLTGTSEVREANNGECYHYTQAPENPPKGFCAAITYDKHFYMSDEDCLADMSPLCVTAV</sequence>
<proteinExistence type="predicted"/>
<dbReference type="InterPro" id="IPR016187">
    <property type="entry name" value="CTDL_fold"/>
</dbReference>
<keyword evidence="5" id="KW-0430">Lectin</keyword>
<dbReference type="InterPro" id="IPR023415">
    <property type="entry name" value="LDLR_class-A_CS"/>
</dbReference>
<dbReference type="PROSITE" id="PS01209">
    <property type="entry name" value="LDLRA_1"/>
    <property type="match status" value="1"/>
</dbReference>
<keyword evidence="6" id="KW-1185">Reference proteome</keyword>
<evidence type="ECO:0000256" key="1">
    <source>
        <dbReference type="ARBA" id="ARBA00023157"/>
    </source>
</evidence>
<evidence type="ECO:0000256" key="3">
    <source>
        <dbReference type="SAM" id="SignalP"/>
    </source>
</evidence>
<dbReference type="InterPro" id="IPR001304">
    <property type="entry name" value="C-type_lectin-like"/>
</dbReference>
<reference evidence="5 6" key="1">
    <citation type="submission" date="2018-04" db="EMBL/GenBank/DDBJ databases">
        <authorList>
            <person name="Zhang X."/>
            <person name="Yuan J."/>
            <person name="Li F."/>
            <person name="Xiang J."/>
        </authorList>
    </citation>
    <scope>NUCLEOTIDE SEQUENCE [LARGE SCALE GENOMIC DNA]</scope>
    <source>
        <tissue evidence="5">Muscle</tissue>
    </source>
</reference>
<reference evidence="5 6" key="2">
    <citation type="submission" date="2019-01" db="EMBL/GenBank/DDBJ databases">
        <title>The decoding of complex shrimp genome reveals the adaptation for benthos swimmer, frequently molting mechanism and breeding impact on genome.</title>
        <authorList>
            <person name="Sun Y."/>
            <person name="Gao Y."/>
            <person name="Yu Y."/>
        </authorList>
    </citation>
    <scope>NUCLEOTIDE SEQUENCE [LARGE SCALE GENOMIC DNA]</scope>
    <source>
        <tissue evidence="5">Muscle</tissue>
    </source>
</reference>
<dbReference type="SUPFAM" id="SSF57424">
    <property type="entry name" value="LDL receptor-like module"/>
    <property type="match status" value="1"/>
</dbReference>
<feature type="chain" id="PRO_5019457410" evidence="3">
    <location>
        <begin position="31"/>
        <end position="326"/>
    </location>
</feature>
<dbReference type="Pfam" id="PF00059">
    <property type="entry name" value="Lectin_C"/>
    <property type="match status" value="1"/>
</dbReference>
<evidence type="ECO:0000256" key="2">
    <source>
        <dbReference type="PROSITE-ProRule" id="PRU00124"/>
    </source>
</evidence>
<comment type="caution">
    <text evidence="2">Lacks conserved residue(s) required for the propagation of feature annotation.</text>
</comment>
<dbReference type="SUPFAM" id="SSF56436">
    <property type="entry name" value="C-type lectin-like"/>
    <property type="match status" value="1"/>
</dbReference>
<dbReference type="Proteomes" id="UP000283509">
    <property type="component" value="Unassembled WGS sequence"/>
</dbReference>
<feature type="domain" description="C-type lectin" evidence="4">
    <location>
        <begin position="172"/>
        <end position="323"/>
    </location>
</feature>